<protein>
    <recommendedName>
        <fullName evidence="4">DUF3408 domain-containing protein</fullName>
    </recommendedName>
</protein>
<sequence>MATKRRTDYRVDEDALKRMMAGDVTALEETAAPAETPEIKPSLSRERQEKKTSADSPKQQTRKFPDEASGADEYRLRFLEAKLTGTRRQTYIHDSLYRAVARVLPVIAPDMSVPMFLSSVLSDHLERYQDIINEIYNQEATQKPIEWKK</sequence>
<evidence type="ECO:0000313" key="3">
    <source>
        <dbReference type="Proteomes" id="UP000022082"/>
    </source>
</evidence>
<dbReference type="Proteomes" id="UP000022082">
    <property type="component" value="Unassembled WGS sequence"/>
</dbReference>
<gene>
    <name evidence="2" type="ORF">M136_3419</name>
</gene>
<organism evidence="2 3">
    <name type="scientific">Bacteroides fragilis str. S36L11</name>
    <dbReference type="NCBI Taxonomy" id="1339327"/>
    <lineage>
        <taxon>Bacteria</taxon>
        <taxon>Pseudomonadati</taxon>
        <taxon>Bacteroidota</taxon>
        <taxon>Bacteroidia</taxon>
        <taxon>Bacteroidales</taxon>
        <taxon>Bacteroidaceae</taxon>
        <taxon>Bacteroides</taxon>
    </lineage>
</organism>
<reference evidence="2 3" key="1">
    <citation type="submission" date="2014-02" db="EMBL/GenBank/DDBJ databases">
        <authorList>
            <person name="Sears C."/>
            <person name="Carroll K."/>
            <person name="Sack B.R."/>
            <person name="Qadri F."/>
            <person name="Myers L.L."/>
            <person name="Chung G.-T."/>
            <person name="Escheverria P."/>
            <person name="Fraser C.M."/>
            <person name="Sadzewicz L."/>
            <person name="Shefchek K.A."/>
            <person name="Tallon L."/>
            <person name="Das S.P."/>
            <person name="Daugherty S."/>
            <person name="Mongodin E.F."/>
        </authorList>
    </citation>
    <scope>NUCLEOTIDE SEQUENCE [LARGE SCALE GENOMIC DNA]</scope>
    <source>
        <strain evidence="2 3">S36L11</strain>
    </source>
</reference>
<dbReference type="AlphaFoldDB" id="A0A015Y672"/>
<comment type="caution">
    <text evidence="2">The sequence shown here is derived from an EMBL/GenBank/DDBJ whole genome shotgun (WGS) entry which is preliminary data.</text>
</comment>
<feature type="compositionally biased region" description="Basic and acidic residues" evidence="1">
    <location>
        <begin position="43"/>
        <end position="53"/>
    </location>
</feature>
<feature type="region of interest" description="Disordered" evidence="1">
    <location>
        <begin position="26"/>
        <end position="69"/>
    </location>
</feature>
<proteinExistence type="predicted"/>
<dbReference type="EMBL" id="JGDJ01000250">
    <property type="protein sequence ID" value="EXZ27452.1"/>
    <property type="molecule type" value="Genomic_DNA"/>
</dbReference>
<dbReference type="RefSeq" id="WP_005828741.1">
    <property type="nucleotide sequence ID" value="NZ_JGDJ01000250.1"/>
</dbReference>
<feature type="compositionally biased region" description="Low complexity" evidence="1">
    <location>
        <begin position="26"/>
        <end position="36"/>
    </location>
</feature>
<dbReference type="GeneID" id="60061140"/>
<dbReference type="InterPro" id="IPR021823">
    <property type="entry name" value="DUF3408"/>
</dbReference>
<evidence type="ECO:0000313" key="2">
    <source>
        <dbReference type="EMBL" id="EXZ27452.1"/>
    </source>
</evidence>
<name>A0A015Y672_BACFG</name>
<accession>A0A015Y672</accession>
<dbReference type="Pfam" id="PF11888">
    <property type="entry name" value="DUF3408"/>
    <property type="match status" value="1"/>
</dbReference>
<evidence type="ECO:0000256" key="1">
    <source>
        <dbReference type="SAM" id="MobiDB-lite"/>
    </source>
</evidence>
<dbReference type="PATRIC" id="fig|1339327.3.peg.3956"/>
<evidence type="ECO:0008006" key="4">
    <source>
        <dbReference type="Google" id="ProtNLM"/>
    </source>
</evidence>